<keyword evidence="3" id="KW-1185">Reference proteome</keyword>
<evidence type="ECO:0000313" key="2">
    <source>
        <dbReference type="EMBL" id="KAJ8424076.1"/>
    </source>
</evidence>
<dbReference type="EMBL" id="JAKOGI010001782">
    <property type="protein sequence ID" value="KAJ8424076.1"/>
    <property type="molecule type" value="Genomic_DNA"/>
</dbReference>
<proteinExistence type="predicted"/>
<dbReference type="AlphaFoldDB" id="A0A9Q1GNP1"/>
<evidence type="ECO:0000256" key="1">
    <source>
        <dbReference type="SAM" id="MobiDB-lite"/>
    </source>
</evidence>
<comment type="caution">
    <text evidence="2">The sequence shown here is derived from an EMBL/GenBank/DDBJ whole genome shotgun (WGS) entry which is preliminary data.</text>
</comment>
<dbReference type="Proteomes" id="UP001153076">
    <property type="component" value="Unassembled WGS sequence"/>
</dbReference>
<protein>
    <submittedName>
        <fullName evidence="2">Uncharacterized protein</fullName>
    </submittedName>
</protein>
<sequence length="151" mass="17048">MTKCALLRTLTKVIEQLLRKESPGSGSLWECFRALLEAFARLKEVQVENGKGEIDEASDREEGETDNEDGDSDDDIHEETEEEFLKRYAEAVASLENGTVVEEGDAEDYDEGIELGTLENLDEQKILRSLLERDEILIQKHSLPSQLISSF</sequence>
<accession>A0A9Q1GNP1</accession>
<feature type="compositionally biased region" description="Acidic residues" evidence="1">
    <location>
        <begin position="55"/>
        <end position="81"/>
    </location>
</feature>
<evidence type="ECO:0000313" key="3">
    <source>
        <dbReference type="Proteomes" id="UP001153076"/>
    </source>
</evidence>
<feature type="region of interest" description="Disordered" evidence="1">
    <location>
        <begin position="50"/>
        <end position="81"/>
    </location>
</feature>
<gene>
    <name evidence="2" type="ORF">Cgig2_020701</name>
</gene>
<organism evidence="2 3">
    <name type="scientific">Carnegiea gigantea</name>
    <dbReference type="NCBI Taxonomy" id="171969"/>
    <lineage>
        <taxon>Eukaryota</taxon>
        <taxon>Viridiplantae</taxon>
        <taxon>Streptophyta</taxon>
        <taxon>Embryophyta</taxon>
        <taxon>Tracheophyta</taxon>
        <taxon>Spermatophyta</taxon>
        <taxon>Magnoliopsida</taxon>
        <taxon>eudicotyledons</taxon>
        <taxon>Gunneridae</taxon>
        <taxon>Pentapetalae</taxon>
        <taxon>Caryophyllales</taxon>
        <taxon>Cactineae</taxon>
        <taxon>Cactaceae</taxon>
        <taxon>Cactoideae</taxon>
        <taxon>Echinocereeae</taxon>
        <taxon>Carnegiea</taxon>
    </lineage>
</organism>
<name>A0A9Q1GNP1_9CARY</name>
<reference evidence="2" key="1">
    <citation type="submission" date="2022-04" db="EMBL/GenBank/DDBJ databases">
        <title>Carnegiea gigantea Genome sequencing and assembly v2.</title>
        <authorList>
            <person name="Copetti D."/>
            <person name="Sanderson M.J."/>
            <person name="Burquez A."/>
            <person name="Wojciechowski M.F."/>
        </authorList>
    </citation>
    <scope>NUCLEOTIDE SEQUENCE</scope>
    <source>
        <strain evidence="2">SGP5-SGP5p</strain>
        <tissue evidence="2">Aerial part</tissue>
    </source>
</reference>
<dbReference type="OrthoDB" id="3268246at2759"/>